<feature type="transmembrane region" description="Helical" evidence="1">
    <location>
        <begin position="187"/>
        <end position="210"/>
    </location>
</feature>
<keyword evidence="1" id="KW-0472">Membrane</keyword>
<reference evidence="2" key="1">
    <citation type="submission" date="2021-06" db="EMBL/GenBank/DDBJ databases">
        <authorList>
            <person name="Kallberg Y."/>
            <person name="Tangrot J."/>
            <person name="Rosling A."/>
        </authorList>
    </citation>
    <scope>NUCLEOTIDE SEQUENCE</scope>
    <source>
        <strain evidence="2">87-6 pot B 2015</strain>
    </source>
</reference>
<accession>A0A9N8YIT4</accession>
<evidence type="ECO:0000256" key="1">
    <source>
        <dbReference type="SAM" id="Phobius"/>
    </source>
</evidence>
<dbReference type="AlphaFoldDB" id="A0A9N8YIT4"/>
<dbReference type="EMBL" id="CAJVPP010000011">
    <property type="protein sequence ID" value="CAG8434755.1"/>
    <property type="molecule type" value="Genomic_DNA"/>
</dbReference>
<dbReference type="SUPFAM" id="SSF52058">
    <property type="entry name" value="L domain-like"/>
    <property type="match status" value="1"/>
</dbReference>
<keyword evidence="3" id="KW-1185">Reference proteome</keyword>
<dbReference type="Gene3D" id="3.80.10.10">
    <property type="entry name" value="Ribonuclease Inhibitor"/>
    <property type="match status" value="1"/>
</dbReference>
<proteinExistence type="predicted"/>
<keyword evidence="1" id="KW-1133">Transmembrane helix</keyword>
<evidence type="ECO:0000313" key="3">
    <source>
        <dbReference type="Proteomes" id="UP000789375"/>
    </source>
</evidence>
<evidence type="ECO:0000313" key="2">
    <source>
        <dbReference type="EMBL" id="CAG8434755.1"/>
    </source>
</evidence>
<keyword evidence="1" id="KW-0812">Transmembrane</keyword>
<gene>
    <name evidence="2" type="ORF">FMOSSE_LOCUS150</name>
</gene>
<organism evidence="2 3">
    <name type="scientific">Funneliformis mosseae</name>
    <name type="common">Endomycorrhizal fungus</name>
    <name type="synonym">Glomus mosseae</name>
    <dbReference type="NCBI Taxonomy" id="27381"/>
    <lineage>
        <taxon>Eukaryota</taxon>
        <taxon>Fungi</taxon>
        <taxon>Fungi incertae sedis</taxon>
        <taxon>Mucoromycota</taxon>
        <taxon>Glomeromycotina</taxon>
        <taxon>Glomeromycetes</taxon>
        <taxon>Glomerales</taxon>
        <taxon>Glomeraceae</taxon>
        <taxon>Funneliformis</taxon>
    </lineage>
</organism>
<comment type="caution">
    <text evidence="2">The sequence shown here is derived from an EMBL/GenBank/DDBJ whole genome shotgun (WGS) entry which is preliminary data.</text>
</comment>
<dbReference type="Proteomes" id="UP000789375">
    <property type="component" value="Unassembled WGS sequence"/>
</dbReference>
<name>A0A9N8YIT4_FUNMO</name>
<dbReference type="InterPro" id="IPR032675">
    <property type="entry name" value="LRR_dom_sf"/>
</dbReference>
<protein>
    <submittedName>
        <fullName evidence="2">2233_t:CDS:1</fullName>
    </submittedName>
</protein>
<sequence length="222" mass="24438">MVNANEWFNQNYPAKGICQRVDDRENYGKRKEIINLDISNQNLEGYMGGPDGGILGDINKLEVIDYSHNPRLVGFGLFRPFPQLRKINISHSNIVKVVMAAVPHLSHFDVSGNSLATLDLRGLSGSLEVLKCSDNPLTNLSLTYSSSLGYIDCFGINFDKSNTTSPTSPVSIVETLIVNNPNDSHTIVGLAISLGISIFGWIVMGSFFCFKRRQTILKIPSS</sequence>